<dbReference type="AlphaFoldDB" id="A0A2X1BW72"/>
<keyword evidence="1" id="KW-1133">Transmembrane helix</keyword>
<evidence type="ECO:0000313" key="3">
    <source>
        <dbReference type="Proteomes" id="UP000250358"/>
    </source>
</evidence>
<accession>A0A2X1BW72</accession>
<reference evidence="2 3" key="1">
    <citation type="submission" date="2018-06" db="EMBL/GenBank/DDBJ databases">
        <authorList>
            <consortium name="Pathogen Informatics"/>
            <person name="Doyle S."/>
        </authorList>
    </citation>
    <scope>NUCLEOTIDE SEQUENCE [LARGE SCALE GENOMIC DNA]</scope>
    <source>
        <strain evidence="2 3">NCTC11165</strain>
    </source>
</reference>
<protein>
    <submittedName>
        <fullName evidence="2">Uncharacterized protein</fullName>
    </submittedName>
</protein>
<proteinExistence type="predicted"/>
<name>A0A2X1BW72_BREDI</name>
<feature type="transmembrane region" description="Helical" evidence="1">
    <location>
        <begin position="249"/>
        <end position="269"/>
    </location>
</feature>
<evidence type="ECO:0000256" key="1">
    <source>
        <dbReference type="SAM" id="Phobius"/>
    </source>
</evidence>
<evidence type="ECO:0000313" key="2">
    <source>
        <dbReference type="EMBL" id="SPU45931.1"/>
    </source>
</evidence>
<dbReference type="Proteomes" id="UP000250358">
    <property type="component" value="Unassembled WGS sequence"/>
</dbReference>
<organism evidence="2 3">
    <name type="scientific">Brevundimonas diminuta</name>
    <name type="common">Pseudomonas diminuta</name>
    <dbReference type="NCBI Taxonomy" id="293"/>
    <lineage>
        <taxon>Bacteria</taxon>
        <taxon>Pseudomonadati</taxon>
        <taxon>Pseudomonadota</taxon>
        <taxon>Alphaproteobacteria</taxon>
        <taxon>Caulobacterales</taxon>
        <taxon>Caulobacteraceae</taxon>
        <taxon>Brevundimonas</taxon>
    </lineage>
</organism>
<keyword evidence="1" id="KW-0472">Membrane</keyword>
<sequence>MAELIKRWAGHLYGTNTGNLFVELEGSSNDVHGTVRLMDAVFGLSIFTAVGTFIDGSLTLRCAVEQAPEGLEFGEITVEATLSPDGTLRGDWRSTLGTAGTLALFPHGETAPAQTGPRPERLHIALREFGALSMTPDDVRSLIQVLGNETGSQPVVVTYPDGGLEVSRFAADFERDLSQLGTVHALRLNVQAPEPSGGTRAISVELSRDGVNQVRVQGMDGVWVRGKLEAIADLLRRRERWMLTRVRKWGLNFNTLLIIGAAVALPDLATMGRRAVFASAIFAIIVLISALHRRFVPGAVIYLSPRSPGLVERAGPQALSWIIAASSALAASVIYGLLKGEVRWPWG</sequence>
<dbReference type="RefSeq" id="WP_128116009.1">
    <property type="nucleotide sequence ID" value="NZ_UAQM01000022.1"/>
</dbReference>
<feature type="transmembrane region" description="Helical" evidence="1">
    <location>
        <begin position="275"/>
        <end position="296"/>
    </location>
</feature>
<gene>
    <name evidence="2" type="ORF">NCTC11165_02256</name>
</gene>
<keyword evidence="1" id="KW-0812">Transmembrane</keyword>
<dbReference type="EMBL" id="UAQM01000022">
    <property type="protein sequence ID" value="SPU45931.1"/>
    <property type="molecule type" value="Genomic_DNA"/>
</dbReference>
<feature type="transmembrane region" description="Helical" evidence="1">
    <location>
        <begin position="317"/>
        <end position="338"/>
    </location>
</feature>